<keyword evidence="2" id="KW-0812">Transmembrane</keyword>
<dbReference type="GO" id="GO:0022857">
    <property type="term" value="F:transmembrane transporter activity"/>
    <property type="evidence" value="ECO:0007669"/>
    <property type="project" value="InterPro"/>
</dbReference>
<comment type="subcellular location">
    <subcellularLocation>
        <location evidence="1">Membrane</location>
        <topology evidence="1">Multi-pass membrane protein</topology>
    </subcellularLocation>
</comment>
<dbReference type="PROSITE" id="PS50850">
    <property type="entry name" value="MFS"/>
    <property type="match status" value="1"/>
</dbReference>
<dbReference type="RefSeq" id="XP_056771126.1">
    <property type="nucleotide sequence ID" value="XM_056907019.1"/>
</dbReference>
<comment type="caution">
    <text evidence="7">The sequence shown here is derived from an EMBL/GenBank/DDBJ whole genome shotgun (WGS) entry which is preliminary data.</text>
</comment>
<keyword evidence="8" id="KW-1185">Reference proteome</keyword>
<dbReference type="GeneID" id="81597262"/>
<dbReference type="InterPro" id="IPR011701">
    <property type="entry name" value="MFS"/>
</dbReference>
<dbReference type="InterPro" id="IPR036259">
    <property type="entry name" value="MFS_trans_sf"/>
</dbReference>
<feature type="signal peptide" evidence="5">
    <location>
        <begin position="1"/>
        <end position="18"/>
    </location>
</feature>
<dbReference type="AlphaFoldDB" id="A0AAD6G709"/>
<feature type="domain" description="Major facilitator superfamily (MFS) profile" evidence="6">
    <location>
        <begin position="1"/>
        <end position="175"/>
    </location>
</feature>
<dbReference type="Gene3D" id="1.20.1250.20">
    <property type="entry name" value="MFS general substrate transporter like domains"/>
    <property type="match status" value="1"/>
</dbReference>
<dbReference type="EMBL" id="JAPVEA010000002">
    <property type="protein sequence ID" value="KAJ5462084.1"/>
    <property type="molecule type" value="Genomic_DNA"/>
</dbReference>
<feature type="chain" id="PRO_5042144074" description="Major facilitator superfamily (MFS) profile domain-containing protein" evidence="5">
    <location>
        <begin position="19"/>
        <end position="175"/>
    </location>
</feature>
<reference evidence="7" key="2">
    <citation type="journal article" date="2023" name="IMA Fungus">
        <title>Comparative genomic study of the Penicillium genus elucidates a diverse pangenome and 15 lateral gene transfer events.</title>
        <authorList>
            <person name="Petersen C."/>
            <person name="Sorensen T."/>
            <person name="Nielsen M.R."/>
            <person name="Sondergaard T.E."/>
            <person name="Sorensen J.L."/>
            <person name="Fitzpatrick D.A."/>
            <person name="Frisvad J.C."/>
            <person name="Nielsen K.L."/>
        </authorList>
    </citation>
    <scope>NUCLEOTIDE SEQUENCE</scope>
    <source>
        <strain evidence="7">IBT 16125</strain>
    </source>
</reference>
<evidence type="ECO:0000313" key="8">
    <source>
        <dbReference type="Proteomes" id="UP001213681"/>
    </source>
</evidence>
<evidence type="ECO:0000256" key="2">
    <source>
        <dbReference type="ARBA" id="ARBA00022692"/>
    </source>
</evidence>
<name>A0AAD6G709_9EURO</name>
<keyword evidence="3" id="KW-1133">Transmembrane helix</keyword>
<evidence type="ECO:0000256" key="5">
    <source>
        <dbReference type="SAM" id="SignalP"/>
    </source>
</evidence>
<sequence length="175" mass="19314">MQLTLFLVNIWQIPCALTPNFGTIVVCRALGGLSSAGGSITLGMTADIKEPDDQGFAVAYVVLSSAGGTTIGPIFGGMIQQWLSWRWNVWIQLIFSVVTQIAHFFRVSETRATVLIDREAKRRQKTGEDPNISGPNEIKKPRLSTKEVLSVWCRPFEMFLRKPIVLCLSLSCPGS</sequence>
<proteinExistence type="predicted"/>
<dbReference type="Proteomes" id="UP001213681">
    <property type="component" value="Unassembled WGS sequence"/>
</dbReference>
<protein>
    <recommendedName>
        <fullName evidence="6">Major facilitator superfamily (MFS) profile domain-containing protein</fullName>
    </recommendedName>
</protein>
<gene>
    <name evidence="7" type="ORF">N7458_003636</name>
</gene>
<evidence type="ECO:0000256" key="4">
    <source>
        <dbReference type="ARBA" id="ARBA00023136"/>
    </source>
</evidence>
<accession>A0AAD6G709</accession>
<dbReference type="InterPro" id="IPR020846">
    <property type="entry name" value="MFS_dom"/>
</dbReference>
<keyword evidence="5" id="KW-0732">Signal</keyword>
<evidence type="ECO:0000256" key="3">
    <source>
        <dbReference type="ARBA" id="ARBA00022989"/>
    </source>
</evidence>
<dbReference type="Pfam" id="PF07690">
    <property type="entry name" value="MFS_1"/>
    <property type="match status" value="1"/>
</dbReference>
<evidence type="ECO:0000259" key="6">
    <source>
        <dbReference type="PROSITE" id="PS50850"/>
    </source>
</evidence>
<dbReference type="SUPFAM" id="SSF103473">
    <property type="entry name" value="MFS general substrate transporter"/>
    <property type="match status" value="1"/>
</dbReference>
<dbReference type="PANTHER" id="PTHR23502">
    <property type="entry name" value="MAJOR FACILITATOR SUPERFAMILY"/>
    <property type="match status" value="1"/>
</dbReference>
<organism evidence="7 8">
    <name type="scientific">Penicillium daleae</name>
    <dbReference type="NCBI Taxonomy" id="63821"/>
    <lineage>
        <taxon>Eukaryota</taxon>
        <taxon>Fungi</taxon>
        <taxon>Dikarya</taxon>
        <taxon>Ascomycota</taxon>
        <taxon>Pezizomycotina</taxon>
        <taxon>Eurotiomycetes</taxon>
        <taxon>Eurotiomycetidae</taxon>
        <taxon>Eurotiales</taxon>
        <taxon>Aspergillaceae</taxon>
        <taxon>Penicillium</taxon>
    </lineage>
</organism>
<dbReference type="PANTHER" id="PTHR23502:SF3">
    <property type="entry name" value="MAJOR FACILITATOR SUPERFAMILY (MFS) PROFILE DOMAIN-CONTAINING PROTEIN-RELATED"/>
    <property type="match status" value="1"/>
</dbReference>
<dbReference type="GO" id="GO:0005886">
    <property type="term" value="C:plasma membrane"/>
    <property type="evidence" value="ECO:0007669"/>
    <property type="project" value="TreeGrafter"/>
</dbReference>
<evidence type="ECO:0000313" key="7">
    <source>
        <dbReference type="EMBL" id="KAJ5462084.1"/>
    </source>
</evidence>
<keyword evidence="4" id="KW-0472">Membrane</keyword>
<evidence type="ECO:0000256" key="1">
    <source>
        <dbReference type="ARBA" id="ARBA00004141"/>
    </source>
</evidence>
<reference evidence="7" key="1">
    <citation type="submission" date="2022-12" db="EMBL/GenBank/DDBJ databases">
        <authorList>
            <person name="Petersen C."/>
        </authorList>
    </citation>
    <scope>NUCLEOTIDE SEQUENCE</scope>
    <source>
        <strain evidence="7">IBT 16125</strain>
    </source>
</reference>